<keyword evidence="2" id="KW-0813">Transport</keyword>
<keyword evidence="7" id="KW-1185">Reference proteome</keyword>
<organism evidence="6 7">
    <name type="scientific">Stackebrandtia nassauensis (strain DSM 44728 / CIP 108903 / NRRL B-16338 / NBRC 102104 / LLR-40K-21)</name>
    <dbReference type="NCBI Taxonomy" id="446470"/>
    <lineage>
        <taxon>Bacteria</taxon>
        <taxon>Bacillati</taxon>
        <taxon>Actinomycetota</taxon>
        <taxon>Actinomycetes</taxon>
        <taxon>Glycomycetales</taxon>
        <taxon>Glycomycetaceae</taxon>
        <taxon>Stackebrandtia</taxon>
    </lineage>
</organism>
<dbReference type="HOGENOM" id="CLU_000604_1_2_11"/>
<dbReference type="PANTHER" id="PTHR43335:SF4">
    <property type="entry name" value="ABC TRANSPORTER, ATP-BINDING PROTEIN"/>
    <property type="match status" value="1"/>
</dbReference>
<dbReference type="eggNOG" id="COG1131">
    <property type="taxonomic scope" value="Bacteria"/>
</dbReference>
<dbReference type="GO" id="GO:0016887">
    <property type="term" value="F:ATP hydrolysis activity"/>
    <property type="evidence" value="ECO:0007669"/>
    <property type="project" value="InterPro"/>
</dbReference>
<protein>
    <submittedName>
        <fullName evidence="6">ABC transporter related protein</fullName>
    </submittedName>
</protein>
<evidence type="ECO:0000313" key="6">
    <source>
        <dbReference type="EMBL" id="ADD41436.1"/>
    </source>
</evidence>
<evidence type="ECO:0000256" key="4">
    <source>
        <dbReference type="ARBA" id="ARBA00022840"/>
    </source>
</evidence>
<reference evidence="6 7" key="1">
    <citation type="journal article" date="2009" name="Stand. Genomic Sci.">
        <title>Complete genome sequence of Stackebrandtia nassauensis type strain (LLR-40K-21).</title>
        <authorList>
            <person name="Munk C."/>
            <person name="Lapidus A."/>
            <person name="Copeland A."/>
            <person name="Jando M."/>
            <person name="Mayilraj S."/>
            <person name="Glavina Del Rio T."/>
            <person name="Nolan M."/>
            <person name="Chen F."/>
            <person name="Lucas S."/>
            <person name="Tice H."/>
            <person name="Cheng J.F."/>
            <person name="Han C."/>
            <person name="Detter J.C."/>
            <person name="Bruce D."/>
            <person name="Goodwin L."/>
            <person name="Chain P."/>
            <person name="Pitluck S."/>
            <person name="Goker M."/>
            <person name="Ovchinikova G."/>
            <person name="Pati A."/>
            <person name="Ivanova N."/>
            <person name="Mavromatis K."/>
            <person name="Chen A."/>
            <person name="Palaniappan K."/>
            <person name="Land M."/>
            <person name="Hauser L."/>
            <person name="Chang Y.J."/>
            <person name="Jeffries C.D."/>
            <person name="Bristow J."/>
            <person name="Eisen J.A."/>
            <person name="Markowitz V."/>
            <person name="Hugenholtz P."/>
            <person name="Kyrpides N.C."/>
            <person name="Klenk H.P."/>
        </authorList>
    </citation>
    <scope>NUCLEOTIDE SEQUENCE [LARGE SCALE GENOMIC DNA]</scope>
    <source>
        <strain evidence="7">DSM 44728 / CIP 108903 / NRRL B-16338 / NBRC 102104 / LLR-40K-21</strain>
    </source>
</reference>
<dbReference type="KEGG" id="sna:Snas_1738"/>
<accession>D3PXH3</accession>
<dbReference type="EMBL" id="CP001778">
    <property type="protein sequence ID" value="ADD41436.1"/>
    <property type="molecule type" value="Genomic_DNA"/>
</dbReference>
<sequence length="303" mass="32114">MIDIRGLVKRYRATTAVDDLSFTVEPGSVTGFLGPNGAGKTTTMRILLGLAAATEGEALVKGERYPRLSEPTRSVGALLDAGDVHPGRSALSHLRAIAYANRIGDERVSAVLEQVGLAGVARKRVGKFSLGMKQRLGIAAALLGDPDVLILDEPVNGLDPDGVRWIRELTRGLADEGRTILISSHLMSEMELTADRLIIIARGKLIADTSVSELAERFQRGISVRSPRADELAQVLEAEGAAVAREADALLVNGLDVAAIGDLAAGKGIALHEVAPRRTTLEDAYMALTSDSLQFAARPGRNP</sequence>
<keyword evidence="3" id="KW-0547">Nucleotide-binding</keyword>
<evidence type="ECO:0000256" key="2">
    <source>
        <dbReference type="ARBA" id="ARBA00022448"/>
    </source>
</evidence>
<dbReference type="Gene3D" id="3.40.50.300">
    <property type="entry name" value="P-loop containing nucleotide triphosphate hydrolases"/>
    <property type="match status" value="1"/>
</dbReference>
<dbReference type="Proteomes" id="UP000000844">
    <property type="component" value="Chromosome"/>
</dbReference>
<dbReference type="SMART" id="SM00382">
    <property type="entry name" value="AAA"/>
    <property type="match status" value="1"/>
</dbReference>
<dbReference type="PROSITE" id="PS00211">
    <property type="entry name" value="ABC_TRANSPORTER_1"/>
    <property type="match status" value="1"/>
</dbReference>
<dbReference type="AlphaFoldDB" id="D3PXH3"/>
<evidence type="ECO:0000259" key="5">
    <source>
        <dbReference type="PROSITE" id="PS50893"/>
    </source>
</evidence>
<comment type="similarity">
    <text evidence="1">Belongs to the ABC transporter superfamily.</text>
</comment>
<dbReference type="PROSITE" id="PS50893">
    <property type="entry name" value="ABC_TRANSPORTER_2"/>
    <property type="match status" value="1"/>
</dbReference>
<dbReference type="InterPro" id="IPR003593">
    <property type="entry name" value="AAA+_ATPase"/>
</dbReference>
<dbReference type="STRING" id="446470.Snas_1738"/>
<evidence type="ECO:0000313" key="7">
    <source>
        <dbReference type="Proteomes" id="UP000000844"/>
    </source>
</evidence>
<dbReference type="RefSeq" id="WP_013017007.1">
    <property type="nucleotide sequence ID" value="NC_013947.1"/>
</dbReference>
<dbReference type="OrthoDB" id="9804819at2"/>
<gene>
    <name evidence="6" type="ordered locus">Snas_1738</name>
</gene>
<dbReference type="CDD" id="cd03268">
    <property type="entry name" value="ABC_BcrA_bacitracin_resist"/>
    <property type="match status" value="1"/>
</dbReference>
<name>D3PXH3_STANL</name>
<proteinExistence type="inferred from homology"/>
<dbReference type="GO" id="GO:0005524">
    <property type="term" value="F:ATP binding"/>
    <property type="evidence" value="ECO:0007669"/>
    <property type="project" value="UniProtKB-KW"/>
</dbReference>
<dbReference type="InterPro" id="IPR003439">
    <property type="entry name" value="ABC_transporter-like_ATP-bd"/>
</dbReference>
<dbReference type="PANTHER" id="PTHR43335">
    <property type="entry name" value="ABC TRANSPORTER, ATP-BINDING PROTEIN"/>
    <property type="match status" value="1"/>
</dbReference>
<evidence type="ECO:0000256" key="3">
    <source>
        <dbReference type="ARBA" id="ARBA00022741"/>
    </source>
</evidence>
<dbReference type="InterPro" id="IPR017871">
    <property type="entry name" value="ABC_transporter-like_CS"/>
</dbReference>
<keyword evidence="4" id="KW-0067">ATP-binding</keyword>
<dbReference type="InterPro" id="IPR027417">
    <property type="entry name" value="P-loop_NTPase"/>
</dbReference>
<feature type="domain" description="ABC transporter" evidence="5">
    <location>
        <begin position="2"/>
        <end position="227"/>
    </location>
</feature>
<dbReference type="Pfam" id="PF00005">
    <property type="entry name" value="ABC_tran"/>
    <property type="match status" value="1"/>
</dbReference>
<evidence type="ECO:0000256" key="1">
    <source>
        <dbReference type="ARBA" id="ARBA00005417"/>
    </source>
</evidence>
<dbReference type="SUPFAM" id="SSF52540">
    <property type="entry name" value="P-loop containing nucleoside triphosphate hydrolases"/>
    <property type="match status" value="1"/>
</dbReference>